<gene>
    <name evidence="1" type="ORF">JGI25_00247</name>
</gene>
<dbReference type="AlphaFoldDB" id="A0A916LIL1"/>
<proteinExistence type="predicted"/>
<evidence type="ECO:0000313" key="2">
    <source>
        <dbReference type="Proteomes" id="UP000243105"/>
    </source>
</evidence>
<protein>
    <submittedName>
        <fullName evidence="1">Uncharacterized conserved protein, DUF885 familyt</fullName>
    </submittedName>
</protein>
<reference evidence="1 2" key="1">
    <citation type="submission" date="2015-11" db="EMBL/GenBank/DDBJ databases">
        <authorList>
            <person name="Varghese N."/>
        </authorList>
    </citation>
    <scope>NUCLEOTIDE SEQUENCE [LARGE SCALE GENOMIC DNA]</scope>
    <source>
        <strain evidence="1 2">JGI-25</strain>
    </source>
</reference>
<evidence type="ECO:0000313" key="1">
    <source>
        <dbReference type="EMBL" id="CUS97336.1"/>
    </source>
</evidence>
<accession>A0A916LIL1</accession>
<dbReference type="InterPro" id="IPR010281">
    <property type="entry name" value="DUF885"/>
</dbReference>
<dbReference type="PANTHER" id="PTHR33361">
    <property type="entry name" value="GLR0591 PROTEIN"/>
    <property type="match status" value="1"/>
</dbReference>
<dbReference type="RefSeq" id="WP_072263545.1">
    <property type="nucleotide sequence ID" value="NZ_CZVV01000008.1"/>
</dbReference>
<comment type="caution">
    <text evidence="1">The sequence shown here is derived from an EMBL/GenBank/DDBJ whole genome shotgun (WGS) entry which is preliminary data.</text>
</comment>
<sequence>MKLKVISVFVMSLIFISGCARQSEDEKFSRLVNNFIDEYFKYHPVVATWVGYHKYDHLLDDFSEEMLREKLEWLKNYRKKFSEFDLKKLSRDNSIDCRILIEKIDEMIFELEELKEHEWNPLVYNSVIGDGLMYLITQDFAPAQERLKNVIERVKQIPRFVKQAKENLKDAPQIHIETAIRQNKGNINILKNDLTKFTDTLEISSELKTELKKVVDSAIASLEEYGKWLENDLKPRSKRDFRLGKELYYKKMKYYLKTNLTPDEILSLAEKEKSKTHDEMYQLALKLYKYYYGKEPKKMDKLSVIKAVLDKVVLEHPKPSEIMDRIKSDLNYLTEFIKEKNLLTLDESKPLVVRETPEYQRGVAVASLEAPGPLEKNMKTFYNVSPIPEDWTPEQVESYLREYNYYSLLELSIHEAIPGHYVQLYYSNRCPSIVRSVFWSGTMVEGWAVYAERLMVENGILNNDPRMRLIHLKWYIRVIINAILDHKIHAGGMTQDEALDLMMREGFQERAEAEGKWKRACLTSAQLSSYFTGFQEIMALREEYMKLKGDKFNIKEFNENLLSHGSPPVKYLREILLER</sequence>
<organism evidence="1 2">
    <name type="scientific">Kryptobacter tengchongensis</name>
    <dbReference type="NCBI Taxonomy" id="1643429"/>
    <lineage>
        <taxon>Bacteria</taxon>
        <taxon>Pseudomonadati</taxon>
        <taxon>Candidatus Kryptoniota</taxon>
        <taxon>Candidatus Kryptobacter</taxon>
    </lineage>
</organism>
<name>A0A916LIL1_KRYT1</name>
<dbReference type="Pfam" id="PF05960">
    <property type="entry name" value="DUF885"/>
    <property type="match status" value="1"/>
</dbReference>
<dbReference type="Proteomes" id="UP000243105">
    <property type="component" value="Unassembled WGS sequence"/>
</dbReference>
<dbReference type="PROSITE" id="PS51257">
    <property type="entry name" value="PROKAR_LIPOPROTEIN"/>
    <property type="match status" value="1"/>
</dbReference>
<dbReference type="EMBL" id="CZVV01000008">
    <property type="protein sequence ID" value="CUS97336.1"/>
    <property type="molecule type" value="Genomic_DNA"/>
</dbReference>
<dbReference type="PANTHER" id="PTHR33361:SF15">
    <property type="entry name" value="DUF885 FAMILY LIPOPROTEIN"/>
    <property type="match status" value="1"/>
</dbReference>